<protein>
    <submittedName>
        <fullName evidence="2">Uncharacterized protein</fullName>
    </submittedName>
</protein>
<evidence type="ECO:0000313" key="3">
    <source>
        <dbReference type="Proteomes" id="UP000446658"/>
    </source>
</evidence>
<dbReference type="EMBL" id="WLYX01000002">
    <property type="protein sequence ID" value="MTD34188.1"/>
    <property type="molecule type" value="Genomic_DNA"/>
</dbReference>
<proteinExistence type="predicted"/>
<evidence type="ECO:0000313" key="2">
    <source>
        <dbReference type="EMBL" id="MTD34188.1"/>
    </source>
</evidence>
<organism evidence="2 3">
    <name type="scientific">Paludibacterium denitrificans</name>
    <dbReference type="NCBI Taxonomy" id="2675226"/>
    <lineage>
        <taxon>Bacteria</taxon>
        <taxon>Pseudomonadati</taxon>
        <taxon>Pseudomonadota</taxon>
        <taxon>Betaproteobacteria</taxon>
        <taxon>Neisseriales</taxon>
        <taxon>Chromobacteriaceae</taxon>
        <taxon>Paludibacterium</taxon>
    </lineage>
</organism>
<name>A0A844GG39_9NEIS</name>
<dbReference type="AlphaFoldDB" id="A0A844GG39"/>
<keyword evidence="1" id="KW-0175">Coiled coil</keyword>
<gene>
    <name evidence="2" type="ORF">GKE73_17545</name>
</gene>
<dbReference type="Proteomes" id="UP000446658">
    <property type="component" value="Unassembled WGS sequence"/>
</dbReference>
<accession>A0A844GG39</accession>
<dbReference type="InterPro" id="IPR011067">
    <property type="entry name" value="Plasmid_toxin/cell-grow_inhib"/>
</dbReference>
<sequence>MKQRKKLQKQILQAFLRPFHLVEVEYGHPMSIGKVTGEVKSNKRYPESFQLGSMPKRRLAIVLKATQRKATGLVQVVPISSVQPSGHDQSCVEVTDMIAPFGFSSYKKQCWAICGMVEHVSATRIFAPEIDFGGRKHPPSFKAVLKGEDKKSIQRALVHGVEAQAVVEEKNDQIALRDKQIIELQKQLEQLQMQLKTAEIHEAIAREYSEILEDNFEDAVARRIMSEMACSVSDA</sequence>
<keyword evidence="3" id="KW-1185">Reference proteome</keyword>
<comment type="caution">
    <text evidence="2">The sequence shown here is derived from an EMBL/GenBank/DDBJ whole genome shotgun (WGS) entry which is preliminary data.</text>
</comment>
<reference evidence="2 3" key="1">
    <citation type="submission" date="2019-11" db="EMBL/GenBank/DDBJ databases">
        <title>Draft genome sequence of Paludibacterium sp. dN18-1.</title>
        <authorList>
            <person name="Im W.-T."/>
        </authorList>
    </citation>
    <scope>NUCLEOTIDE SEQUENCE [LARGE SCALE GENOMIC DNA]</scope>
    <source>
        <strain evidence="3">dN 18-1</strain>
    </source>
</reference>
<evidence type="ECO:0000256" key="1">
    <source>
        <dbReference type="SAM" id="Coils"/>
    </source>
</evidence>
<dbReference type="Gene3D" id="2.30.30.110">
    <property type="match status" value="1"/>
</dbReference>
<feature type="coiled-coil region" evidence="1">
    <location>
        <begin position="174"/>
        <end position="201"/>
    </location>
</feature>